<evidence type="ECO:0000313" key="3">
    <source>
        <dbReference type="EMBL" id="EFC49080.1"/>
    </source>
</evidence>
<dbReference type="PROSITE" id="PS50056">
    <property type="entry name" value="TYR_PHOSPHATASE_2"/>
    <property type="match status" value="1"/>
</dbReference>
<dbReference type="KEGG" id="ngr:NAEGRDRAFT_63037"/>
<dbReference type="OrthoDB" id="19045at2759"/>
<organism evidence="4">
    <name type="scientific">Naegleria gruberi</name>
    <name type="common">Amoeba</name>
    <dbReference type="NCBI Taxonomy" id="5762"/>
    <lineage>
        <taxon>Eukaryota</taxon>
        <taxon>Discoba</taxon>
        <taxon>Heterolobosea</taxon>
        <taxon>Tetramitia</taxon>
        <taxon>Eutetramitia</taxon>
        <taxon>Vahlkampfiidae</taxon>
        <taxon>Naegleria</taxon>
    </lineage>
</organism>
<protein>
    <submittedName>
        <fullName evidence="3">Predicted protein</fullName>
    </submittedName>
</protein>
<accession>D2V2L1</accession>
<feature type="compositionally biased region" description="Basic and acidic residues" evidence="1">
    <location>
        <begin position="238"/>
        <end position="255"/>
    </location>
</feature>
<dbReference type="Pfam" id="PF19974">
    <property type="entry name" value="TCAD9"/>
    <property type="match status" value="2"/>
</dbReference>
<dbReference type="OMA" id="HIDWINL"/>
<reference evidence="3 4" key="1">
    <citation type="journal article" date="2010" name="Cell">
        <title>The genome of Naegleria gruberi illuminates early eukaryotic versatility.</title>
        <authorList>
            <person name="Fritz-Laylin L.K."/>
            <person name="Prochnik S.E."/>
            <person name="Ginger M.L."/>
            <person name="Dacks J.B."/>
            <person name="Carpenter M.L."/>
            <person name="Field M.C."/>
            <person name="Kuo A."/>
            <person name="Paredez A."/>
            <person name="Chapman J."/>
            <person name="Pham J."/>
            <person name="Shu S."/>
            <person name="Neupane R."/>
            <person name="Cipriano M."/>
            <person name="Mancuso J."/>
            <person name="Tu H."/>
            <person name="Salamov A."/>
            <person name="Lindquist E."/>
            <person name="Shapiro H."/>
            <person name="Lucas S."/>
            <person name="Grigoriev I.V."/>
            <person name="Cande W.Z."/>
            <person name="Fulton C."/>
            <person name="Rokhsar D.S."/>
            <person name="Dawson S.C."/>
        </authorList>
    </citation>
    <scope>NUCLEOTIDE SEQUENCE [LARGE SCALE GENOMIC DNA]</scope>
    <source>
        <strain evidence="3 4">NEG-M</strain>
    </source>
</reference>
<dbReference type="VEuPathDB" id="AmoebaDB:NAEGRDRAFT_63037"/>
<dbReference type="InParanoid" id="D2V2L1"/>
<dbReference type="Gene3D" id="3.40.50.850">
    <property type="entry name" value="Isochorismatase-like"/>
    <property type="match status" value="1"/>
</dbReference>
<feature type="compositionally biased region" description="Low complexity" evidence="1">
    <location>
        <begin position="111"/>
        <end position="126"/>
    </location>
</feature>
<dbReference type="SUPFAM" id="SSF52799">
    <property type="entry name" value="(Phosphotyrosine protein) phosphatases II"/>
    <property type="match status" value="1"/>
</dbReference>
<gene>
    <name evidence="3" type="ORF">NAEGRDRAFT_63037</name>
</gene>
<dbReference type="Gene3D" id="3.90.190.10">
    <property type="entry name" value="Protein tyrosine phosphatase superfamily"/>
    <property type="match status" value="1"/>
</dbReference>
<dbReference type="Gene3D" id="3.90.1200.10">
    <property type="match status" value="1"/>
</dbReference>
<dbReference type="RefSeq" id="XP_002681824.1">
    <property type="nucleotide sequence ID" value="XM_002681778.1"/>
</dbReference>
<sequence>MQNLHQQKPQENPMSSSLINHFQTHSIGKAQKESLKISVMKEQQTKLFATTSVESKTSSSSPSKHHHTNGSPSFRRISEPLPPTNNYNHDCLTPTISTTPHHNNIFHHRSLSSSERSNKSNSSSSINLRQHGTRWMFNQQQQPHSIQPNNHLESTINSSNLTNFTAATASFNTSSLLNPPHSLSEKDQYCVLNSKQLTQMSDGDENLLNFQTSAPIKNVHHNNTPTPTNQKNESPLMGEKDFFSSRQEQQREGNHHQYSKNSNTAATITNQSLLKFVNNSLSESLSRYNNNIMANNSLLESSTSKSQHIYEQNSNNNNLENSDIEDFSILITNCLQNDFIGKFPEQVGTNYSGSLDFDSSTFMHVGKPESQRLLGSDYKSGPLKNFMNWARRQSSAHLEIIHVRFWNEIDHLVCKKTDSTSEDDSPDKYICNGLFSVKGTSGANLVLNLDKDVPNRENESYVNITSVNAFFNTDLEEKIQNAIQKKQKQLDQENLTNGTQKKLNVKIGAIGVWTESTIQYLFYELFTRYRRFAQILGTCSALTASRSRHQHFASLQQLERYFSVSIFYSLCDFQEWLIPFWWKKTPSSSIVSSGAFFFKQISPSPTSTSFDLSIPSSDNDMELDDANESIEEHRIIPCIHWKTLGDDINKISDVDKEIICLLYHDSTDVMFTPLSGGYSGSWVFKVNSKDSMGHVQATSILKIGRRGPITRERVNFEKVEEILGNNAPQIRGFTELKDRAGIKFAYASMFEDDFQYSSDSDLLSPKSPLSPFASKKQPKTPSAGSFRELYISGGSMQTIKSVLHRVFYGVLGRFYDAAVLEQIDLFETYDFNGKGWAWHTGGTDNPDAVRDRTLKMFAELRDCSFFEPRQVPKLTQDNSPTVSDVEEISTPISATSTSNGTNVFTNSSSSTVTMPTIHGEEKYLIFPGGFRVRNIVHFLRDSIPKIKQGYLAKSFHYVSFVHGDLNGRNVILDSNENVWLIDFEYTERTHILKDVVKFETDVLFEYTVLENEKELEEALLITKELVSVKDLAEPLPPTLPGLKSEKLKRAWETVAELRSITKRLVRGDRNPVQLDIVLLRYTLHMATLNSLTLYQRAWALATACALAQKIERKAFRNDKYHIDWINLKMLDQQAAEKREINNTQNSENGATPKKKKYGRLGISIIPGRPSHGGVMVNDLKVLQKNNVKKLVVLSTQDELEHLSGNLLREATNLGIETRMLPVQQRHPPPMNYTLLLCEWIKEALDKKGEDVVIVSVSGLGRSGTLASCVLLLRQPLLLDSAKAMEAVKLARGTRVIENRRQERFVDEFHRFILKRMENSSSSPVNNEVYHSNQPHFKERKGSTSGLTPLLLSPRRDSEDLGIYSPLPVNSALYKDQQKPFQIPKDNEKISTMKSVKSYDSLLLLQRNFNNTN</sequence>
<dbReference type="InterPro" id="IPR000387">
    <property type="entry name" value="Tyr_Pase_dom"/>
</dbReference>
<dbReference type="InterPro" id="IPR045544">
    <property type="entry name" value="TCAD9"/>
</dbReference>
<dbReference type="GeneID" id="8849937"/>
<name>D2V2L1_NAEGR</name>
<feature type="region of interest" description="Disordered" evidence="1">
    <location>
        <begin position="50"/>
        <end position="86"/>
    </location>
</feature>
<dbReference type="SUPFAM" id="SSF56112">
    <property type="entry name" value="Protein kinase-like (PK-like)"/>
    <property type="match status" value="1"/>
</dbReference>
<dbReference type="Proteomes" id="UP000006671">
    <property type="component" value="Unassembled WGS sequence"/>
</dbReference>
<keyword evidence="4" id="KW-1185">Reference proteome</keyword>
<feature type="region of interest" description="Disordered" evidence="1">
    <location>
        <begin position="98"/>
        <end position="126"/>
    </location>
</feature>
<feature type="compositionally biased region" description="Low complexity" evidence="1">
    <location>
        <begin position="50"/>
        <end position="62"/>
    </location>
</feature>
<dbReference type="InterPro" id="IPR029021">
    <property type="entry name" value="Prot-tyrosine_phosphatase-like"/>
</dbReference>
<evidence type="ECO:0000259" key="2">
    <source>
        <dbReference type="PROSITE" id="PS50056"/>
    </source>
</evidence>
<dbReference type="EMBL" id="GG738849">
    <property type="protein sequence ID" value="EFC49080.1"/>
    <property type="molecule type" value="Genomic_DNA"/>
</dbReference>
<proteinExistence type="predicted"/>
<feature type="region of interest" description="Disordered" evidence="1">
    <location>
        <begin position="217"/>
        <end position="264"/>
    </location>
</feature>
<evidence type="ECO:0000313" key="4">
    <source>
        <dbReference type="Proteomes" id="UP000006671"/>
    </source>
</evidence>
<feature type="domain" description="Tyrosine specific protein phosphatases" evidence="2">
    <location>
        <begin position="1230"/>
        <end position="1302"/>
    </location>
</feature>
<evidence type="ECO:0000256" key="1">
    <source>
        <dbReference type="SAM" id="MobiDB-lite"/>
    </source>
</evidence>
<dbReference type="InterPro" id="IPR011009">
    <property type="entry name" value="Kinase-like_dom_sf"/>
</dbReference>
<dbReference type="InterPro" id="IPR036380">
    <property type="entry name" value="Isochorismatase-like_sf"/>
</dbReference>